<accession>A0A517ZU26</accession>
<dbReference type="KEGG" id="sdyn:Mal52_44570"/>
<reference evidence="1 2" key="1">
    <citation type="submission" date="2019-02" db="EMBL/GenBank/DDBJ databases">
        <title>Deep-cultivation of Planctomycetes and their phenomic and genomic characterization uncovers novel biology.</title>
        <authorList>
            <person name="Wiegand S."/>
            <person name="Jogler M."/>
            <person name="Boedeker C."/>
            <person name="Pinto D."/>
            <person name="Vollmers J."/>
            <person name="Rivas-Marin E."/>
            <person name="Kohn T."/>
            <person name="Peeters S.H."/>
            <person name="Heuer A."/>
            <person name="Rast P."/>
            <person name="Oberbeckmann S."/>
            <person name="Bunk B."/>
            <person name="Jeske O."/>
            <person name="Meyerdierks A."/>
            <person name="Storesund J.E."/>
            <person name="Kallscheuer N."/>
            <person name="Luecker S."/>
            <person name="Lage O.M."/>
            <person name="Pohl T."/>
            <person name="Merkel B.J."/>
            <person name="Hornburger P."/>
            <person name="Mueller R.-W."/>
            <person name="Bruemmer F."/>
            <person name="Labrenz M."/>
            <person name="Spormann A.M."/>
            <person name="Op den Camp H."/>
            <person name="Overmann J."/>
            <person name="Amann R."/>
            <person name="Jetten M.S.M."/>
            <person name="Mascher T."/>
            <person name="Medema M.H."/>
            <person name="Devos D.P."/>
            <person name="Kaster A.-K."/>
            <person name="Ovreas L."/>
            <person name="Rohde M."/>
            <person name="Galperin M.Y."/>
            <person name="Jogler C."/>
        </authorList>
    </citation>
    <scope>NUCLEOTIDE SEQUENCE [LARGE SCALE GENOMIC DNA]</scope>
    <source>
        <strain evidence="1 2">Mal52</strain>
    </source>
</reference>
<evidence type="ECO:0000313" key="1">
    <source>
        <dbReference type="EMBL" id="QDU45960.1"/>
    </source>
</evidence>
<keyword evidence="2" id="KW-1185">Reference proteome</keyword>
<dbReference type="EMBL" id="CP036276">
    <property type="protein sequence ID" value="QDU45960.1"/>
    <property type="molecule type" value="Genomic_DNA"/>
</dbReference>
<dbReference type="RefSeq" id="WP_145378491.1">
    <property type="nucleotide sequence ID" value="NZ_CP036276.1"/>
</dbReference>
<sequence>MTWYAQHVFAQPRDDVIAAFGSIPSLADAIYHVPHLHDMESEERVVDGVILGNDGPIDLHRTVRRGPMLPVDGLLVIRELCGPGGNHGTEWFGADAVLWTNIGDGLTASDDPILDCDIVFADAPDWWQNVTPPTGLLRQLQTFANTTKSVIAYYACHTWGGDIECNFGWVWDGQRQSSCFYRGCVAANVEGNEETGIYTDLSGAFAVDHVGRRLIVDGDVLTLILLHFGLLLRDGYFELHTRSFPWAKYKLNKDAG</sequence>
<dbReference type="Proteomes" id="UP000319383">
    <property type="component" value="Chromosome"/>
</dbReference>
<name>A0A517ZU26_9PLAN</name>
<gene>
    <name evidence="1" type="ORF">Mal52_44570</name>
</gene>
<proteinExistence type="predicted"/>
<organism evidence="1 2">
    <name type="scientific">Symmachiella dynata</name>
    <dbReference type="NCBI Taxonomy" id="2527995"/>
    <lineage>
        <taxon>Bacteria</taxon>
        <taxon>Pseudomonadati</taxon>
        <taxon>Planctomycetota</taxon>
        <taxon>Planctomycetia</taxon>
        <taxon>Planctomycetales</taxon>
        <taxon>Planctomycetaceae</taxon>
        <taxon>Symmachiella</taxon>
    </lineage>
</organism>
<evidence type="ECO:0000313" key="2">
    <source>
        <dbReference type="Proteomes" id="UP000319383"/>
    </source>
</evidence>
<protein>
    <submittedName>
        <fullName evidence="1">Uncharacterized protein</fullName>
    </submittedName>
</protein>
<dbReference type="AlphaFoldDB" id="A0A517ZU26"/>